<reference evidence="4" key="1">
    <citation type="journal article" date="2021" name="G3 (Bethesda)">
        <title>Genome and transcriptome analysis of the beet armyworm Spodoptera exigua reveals targets for pest control. .</title>
        <authorList>
            <person name="Simon S."/>
            <person name="Breeschoten T."/>
            <person name="Jansen H.J."/>
            <person name="Dirks R.P."/>
            <person name="Schranz M.E."/>
            <person name="Ros V.I.D."/>
        </authorList>
    </citation>
    <scope>NUCLEOTIDE SEQUENCE</scope>
    <source>
        <strain evidence="4">TB_SE_WUR_2020</strain>
    </source>
</reference>
<name>A0A922MNX2_SPOEX</name>
<evidence type="ECO:0000256" key="1">
    <source>
        <dbReference type="PROSITE-ProRule" id="PRU00047"/>
    </source>
</evidence>
<keyword evidence="1" id="KW-0862">Zinc</keyword>
<feature type="region of interest" description="Disordered" evidence="2">
    <location>
        <begin position="1"/>
        <end position="25"/>
    </location>
</feature>
<dbReference type="SUPFAM" id="SSF57756">
    <property type="entry name" value="Retrovirus zinc finger-like domains"/>
    <property type="match status" value="1"/>
</dbReference>
<sequence>MNSNFNTKQSVGNDSKTSKPSSSTSITCFNCKEVGHFSVKCPQKLRRCNICKRIGHVTIDCPQLSNEKSKDVSTEKKVMKVDVEDTSNEKYMISLKINDVLVRGYVDLGSQCTLIQYSVAKSLGVTWSVGKLPVMRD</sequence>
<gene>
    <name evidence="4" type="ORF">HF086_015682</name>
</gene>
<keyword evidence="1" id="KW-0479">Metal-binding</keyword>
<dbReference type="GO" id="GO:0003676">
    <property type="term" value="F:nucleic acid binding"/>
    <property type="evidence" value="ECO:0007669"/>
    <property type="project" value="InterPro"/>
</dbReference>
<dbReference type="InterPro" id="IPR036875">
    <property type="entry name" value="Znf_CCHC_sf"/>
</dbReference>
<accession>A0A922MNX2</accession>
<dbReference type="Proteomes" id="UP000814243">
    <property type="component" value="Unassembled WGS sequence"/>
</dbReference>
<dbReference type="Gene3D" id="4.10.60.10">
    <property type="entry name" value="Zinc finger, CCHC-type"/>
    <property type="match status" value="1"/>
</dbReference>
<dbReference type="InterPro" id="IPR021109">
    <property type="entry name" value="Peptidase_aspartic_dom_sf"/>
</dbReference>
<keyword evidence="1" id="KW-0863">Zinc-finger</keyword>
<dbReference type="SMART" id="SM00343">
    <property type="entry name" value="ZnF_C2HC"/>
    <property type="match status" value="2"/>
</dbReference>
<comment type="caution">
    <text evidence="4">The sequence shown here is derived from an EMBL/GenBank/DDBJ whole genome shotgun (WGS) entry which is preliminary data.</text>
</comment>
<evidence type="ECO:0000313" key="5">
    <source>
        <dbReference type="Proteomes" id="UP000814243"/>
    </source>
</evidence>
<feature type="compositionally biased region" description="Polar residues" evidence="2">
    <location>
        <begin position="1"/>
        <end position="14"/>
    </location>
</feature>
<evidence type="ECO:0000256" key="2">
    <source>
        <dbReference type="SAM" id="MobiDB-lite"/>
    </source>
</evidence>
<dbReference type="GO" id="GO:0008270">
    <property type="term" value="F:zinc ion binding"/>
    <property type="evidence" value="ECO:0007669"/>
    <property type="project" value="UniProtKB-KW"/>
</dbReference>
<dbReference type="AlphaFoldDB" id="A0A922MNX2"/>
<proteinExistence type="predicted"/>
<feature type="domain" description="CCHC-type" evidence="3">
    <location>
        <begin position="28"/>
        <end position="43"/>
    </location>
</feature>
<dbReference type="InterPro" id="IPR001878">
    <property type="entry name" value="Znf_CCHC"/>
</dbReference>
<protein>
    <recommendedName>
        <fullName evidence="3">CCHC-type domain-containing protein</fullName>
    </recommendedName>
</protein>
<evidence type="ECO:0000313" key="4">
    <source>
        <dbReference type="EMBL" id="KAH9639831.1"/>
    </source>
</evidence>
<organism evidence="4 5">
    <name type="scientific">Spodoptera exigua</name>
    <name type="common">Beet armyworm</name>
    <name type="synonym">Noctua fulgens</name>
    <dbReference type="NCBI Taxonomy" id="7107"/>
    <lineage>
        <taxon>Eukaryota</taxon>
        <taxon>Metazoa</taxon>
        <taxon>Ecdysozoa</taxon>
        <taxon>Arthropoda</taxon>
        <taxon>Hexapoda</taxon>
        <taxon>Insecta</taxon>
        <taxon>Pterygota</taxon>
        <taxon>Neoptera</taxon>
        <taxon>Endopterygota</taxon>
        <taxon>Lepidoptera</taxon>
        <taxon>Glossata</taxon>
        <taxon>Ditrysia</taxon>
        <taxon>Noctuoidea</taxon>
        <taxon>Noctuidae</taxon>
        <taxon>Amphipyrinae</taxon>
        <taxon>Spodoptera</taxon>
    </lineage>
</organism>
<evidence type="ECO:0000259" key="3">
    <source>
        <dbReference type="PROSITE" id="PS50158"/>
    </source>
</evidence>
<dbReference type="Pfam" id="PF00098">
    <property type="entry name" value="zf-CCHC"/>
    <property type="match status" value="1"/>
</dbReference>
<dbReference type="PROSITE" id="PS50158">
    <property type="entry name" value="ZF_CCHC"/>
    <property type="match status" value="1"/>
</dbReference>
<dbReference type="EMBL" id="JACEFF010000301">
    <property type="protein sequence ID" value="KAH9639831.1"/>
    <property type="molecule type" value="Genomic_DNA"/>
</dbReference>
<dbReference type="Gene3D" id="2.40.70.10">
    <property type="entry name" value="Acid Proteases"/>
    <property type="match status" value="1"/>
</dbReference>